<proteinExistence type="predicted"/>
<dbReference type="EMBL" id="GBRH01164484">
    <property type="protein sequence ID" value="JAE33412.1"/>
    <property type="molecule type" value="Transcribed_RNA"/>
</dbReference>
<sequence length="34" mass="4121">MGVAIRVVDRYQLFRMGVAVRAVDRYQLYFLEWV</sequence>
<reference evidence="1" key="2">
    <citation type="journal article" date="2015" name="Data Brief">
        <title>Shoot transcriptome of the giant reed, Arundo donax.</title>
        <authorList>
            <person name="Barrero R.A."/>
            <person name="Guerrero F.D."/>
            <person name="Moolhuijzen P."/>
            <person name="Goolsby J.A."/>
            <person name="Tidwell J."/>
            <person name="Bellgard S.E."/>
            <person name="Bellgard M.I."/>
        </authorList>
    </citation>
    <scope>NUCLEOTIDE SEQUENCE</scope>
    <source>
        <tissue evidence="1">Shoot tissue taken approximately 20 cm above the soil surface</tissue>
    </source>
</reference>
<evidence type="ECO:0000313" key="1">
    <source>
        <dbReference type="EMBL" id="JAE33412.1"/>
    </source>
</evidence>
<name>A0A0A9H9I1_ARUDO</name>
<organism evidence="1">
    <name type="scientific">Arundo donax</name>
    <name type="common">Giant reed</name>
    <name type="synonym">Donax arundinaceus</name>
    <dbReference type="NCBI Taxonomy" id="35708"/>
    <lineage>
        <taxon>Eukaryota</taxon>
        <taxon>Viridiplantae</taxon>
        <taxon>Streptophyta</taxon>
        <taxon>Embryophyta</taxon>
        <taxon>Tracheophyta</taxon>
        <taxon>Spermatophyta</taxon>
        <taxon>Magnoliopsida</taxon>
        <taxon>Liliopsida</taxon>
        <taxon>Poales</taxon>
        <taxon>Poaceae</taxon>
        <taxon>PACMAD clade</taxon>
        <taxon>Arundinoideae</taxon>
        <taxon>Arundineae</taxon>
        <taxon>Arundo</taxon>
    </lineage>
</organism>
<accession>A0A0A9H9I1</accession>
<reference evidence="1" key="1">
    <citation type="submission" date="2014-09" db="EMBL/GenBank/DDBJ databases">
        <authorList>
            <person name="Magalhaes I.L.F."/>
            <person name="Oliveira U."/>
            <person name="Santos F.R."/>
            <person name="Vidigal T.H.D.A."/>
            <person name="Brescovit A.D."/>
            <person name="Santos A.J."/>
        </authorList>
    </citation>
    <scope>NUCLEOTIDE SEQUENCE</scope>
    <source>
        <tissue evidence="1">Shoot tissue taken approximately 20 cm above the soil surface</tissue>
    </source>
</reference>
<dbReference type="AlphaFoldDB" id="A0A0A9H9I1"/>
<protein>
    <submittedName>
        <fullName evidence="1">Uncharacterized protein</fullName>
    </submittedName>
</protein>